<dbReference type="Proteomes" id="UP001050975">
    <property type="component" value="Unassembled WGS sequence"/>
</dbReference>
<dbReference type="RefSeq" id="WP_226584782.1">
    <property type="nucleotide sequence ID" value="NZ_BLAY01000066.1"/>
</dbReference>
<dbReference type="EMBL" id="BLAY01000066">
    <property type="protein sequence ID" value="GET39424.1"/>
    <property type="molecule type" value="Genomic_DNA"/>
</dbReference>
<organism evidence="2 3">
    <name type="scientific">Microseira wollei NIES-4236</name>
    <dbReference type="NCBI Taxonomy" id="2530354"/>
    <lineage>
        <taxon>Bacteria</taxon>
        <taxon>Bacillati</taxon>
        <taxon>Cyanobacteriota</taxon>
        <taxon>Cyanophyceae</taxon>
        <taxon>Oscillatoriophycideae</taxon>
        <taxon>Aerosakkonematales</taxon>
        <taxon>Aerosakkonemataceae</taxon>
        <taxon>Microseira</taxon>
    </lineage>
</organism>
<dbReference type="NCBIfam" id="NF040570">
    <property type="entry name" value="guided_TnpB"/>
    <property type="match status" value="1"/>
</dbReference>
<feature type="domain" description="Probable transposase IS891/IS1136/IS1341" evidence="1">
    <location>
        <begin position="159"/>
        <end position="244"/>
    </location>
</feature>
<comment type="caution">
    <text evidence="2">The sequence shown here is derived from an EMBL/GenBank/DDBJ whole genome shotgun (WGS) entry which is preliminary data.</text>
</comment>
<keyword evidence="3" id="KW-1185">Reference proteome</keyword>
<proteinExistence type="predicted"/>
<evidence type="ECO:0000313" key="3">
    <source>
        <dbReference type="Proteomes" id="UP001050975"/>
    </source>
</evidence>
<gene>
    <name evidence="2" type="ORF">MiSe_41930</name>
</gene>
<name>A0AAV3XAZ6_9CYAN</name>
<dbReference type="InterPro" id="IPR001959">
    <property type="entry name" value="Transposase"/>
</dbReference>
<sequence>MPAKYISKPEESCPASQEALYCASKMKTNIHYGAVYYQVGQQALNGIAESFKSFQELINSHKKGEIENRPRPPRYRKSKGMAVATYPKQALKLVGKQVRDPLGQLCKTWFGLEAFWLTMASNQRFEDIKEVRILPRNRCFYAEWVYIQKTASVELDRSRSLGIDSGLVNWLTWVSNINTSFIIDGRHIKSLNQWDNKSVAKIKEGKPQGFWSKRLAYLTEKRNRQMGDAANKAARIVINHCRENKNGRSVFGWNQGIKPEINIGKRNNQSFVRPRDKLKSSMQELCEQYGIQFIETEEANTSAASFLDGDTVAKYGEKPETWKSEGKRVKRGCNGAANNFYINADANGASNMLRKVAGILGLDLSKLSRGTLTSPPRIFLWKLASTKRSNVHLCRGFASL</sequence>
<dbReference type="Pfam" id="PF01385">
    <property type="entry name" value="OrfB_IS605"/>
    <property type="match status" value="1"/>
</dbReference>
<protein>
    <submittedName>
        <fullName evidence="2">Transposase, IS605 OrfB</fullName>
    </submittedName>
</protein>
<evidence type="ECO:0000259" key="1">
    <source>
        <dbReference type="Pfam" id="PF01385"/>
    </source>
</evidence>
<dbReference type="AlphaFoldDB" id="A0AAV3XAZ6"/>
<evidence type="ECO:0000313" key="2">
    <source>
        <dbReference type="EMBL" id="GET39424.1"/>
    </source>
</evidence>
<reference evidence="2" key="1">
    <citation type="submission" date="2019-10" db="EMBL/GenBank/DDBJ databases">
        <title>Draft genome sequece of Microseira wollei NIES-4236.</title>
        <authorList>
            <person name="Yamaguchi H."/>
            <person name="Suzuki S."/>
            <person name="Kawachi M."/>
        </authorList>
    </citation>
    <scope>NUCLEOTIDE SEQUENCE</scope>
    <source>
        <strain evidence="2">NIES-4236</strain>
    </source>
</reference>
<accession>A0AAV3XAZ6</accession>